<reference evidence="6" key="1">
    <citation type="journal article" date="2006" name="BMC Evol. Biol.">
        <title>Recovery and evolutionary analysis of complete integron gene cassette arrays from Vibrio.</title>
        <authorList>
            <person name="Boucher Y."/>
            <person name="Nesbo C.L."/>
            <person name="Joss M.J."/>
            <person name="Robinson A."/>
            <person name="Mabbutt B.C."/>
            <person name="Gillings M.R."/>
            <person name="Doolittle W.F."/>
            <person name="Stokes H.W."/>
        </authorList>
    </citation>
    <scope>NUCLEOTIDE SEQUENCE</scope>
    <source>
        <strain evidence="6">DAT722</strain>
    </source>
</reference>
<keyword evidence="3" id="KW-0520">NAD</keyword>
<dbReference type="PANTHER" id="PTHR43078">
    <property type="entry name" value="UDP-GLUCURONIC ACID DECARBOXYLASE-RELATED"/>
    <property type="match status" value="1"/>
</dbReference>
<dbReference type="GO" id="GO:0048040">
    <property type="term" value="F:UDP-glucuronate decarboxylase activity"/>
    <property type="evidence" value="ECO:0007669"/>
    <property type="project" value="TreeGrafter"/>
</dbReference>
<keyword evidence="2" id="KW-0210">Decarboxylase</keyword>
<name>Q2FA40_9VIBR</name>
<dbReference type="PANTHER" id="PTHR43078:SF6">
    <property type="entry name" value="UDP-GLUCURONIC ACID DECARBOXYLASE 1"/>
    <property type="match status" value="1"/>
</dbReference>
<accession>Q2FA40</accession>
<evidence type="ECO:0000256" key="4">
    <source>
        <dbReference type="ARBA" id="ARBA00023239"/>
    </source>
</evidence>
<dbReference type="InterPro" id="IPR001509">
    <property type="entry name" value="Epimerase_deHydtase"/>
</dbReference>
<evidence type="ECO:0000256" key="3">
    <source>
        <dbReference type="ARBA" id="ARBA00023027"/>
    </source>
</evidence>
<dbReference type="EMBL" id="DQ139261">
    <property type="protein sequence ID" value="ABA55831.1"/>
    <property type="molecule type" value="Genomic_DNA"/>
</dbReference>
<sequence>MILKKTYRCLVNVMIEQKQSILTEDNKDIYTALSDWGVLRDKTVLITGATGMLAACVVRFLVYLNKVDNLNINILILARNKQRVMDTFGETANELTCFYQDVCELIDYQGHIDFVIHAASSASPYHIKNDPVGIIKANVQGTSNLLELVKDMHVSNFLFLSTREVYGEVLDVEYIEETDFGHFDPLDARSCYPESKRLAETMLQSYAVQYGLTFNSVRIAHSYGPGMFLNDGRVMSDLLGDVVNDKPIVLKSDGSALRSFCYVTDAVSALLLVMLKGEKNTAYNIANENDEVSILELSKLLTKLSGDKHSVVHEIATDSAYCQYKRTKLSTNKLEALHWRPHVALNDGLQKTISYYR</sequence>
<dbReference type="GO" id="GO:0042732">
    <property type="term" value="P:D-xylose metabolic process"/>
    <property type="evidence" value="ECO:0007669"/>
    <property type="project" value="InterPro"/>
</dbReference>
<proteinExistence type="predicted"/>
<evidence type="ECO:0000256" key="1">
    <source>
        <dbReference type="ARBA" id="ARBA00001911"/>
    </source>
</evidence>
<organism evidence="6">
    <name type="scientific">Vibrio sp. DAT722</name>
    <dbReference type="NCBI Taxonomy" id="344879"/>
    <lineage>
        <taxon>Bacteria</taxon>
        <taxon>Pseudomonadati</taxon>
        <taxon>Pseudomonadota</taxon>
        <taxon>Gammaproteobacteria</taxon>
        <taxon>Vibrionales</taxon>
        <taxon>Vibrionaceae</taxon>
        <taxon>Vibrio</taxon>
    </lineage>
</organism>
<dbReference type="AlphaFoldDB" id="Q2FA40"/>
<dbReference type="Gene3D" id="3.40.50.720">
    <property type="entry name" value="NAD(P)-binding Rossmann-like Domain"/>
    <property type="match status" value="1"/>
</dbReference>
<dbReference type="InterPro" id="IPR036291">
    <property type="entry name" value="NAD(P)-bd_dom_sf"/>
</dbReference>
<dbReference type="GO" id="GO:0005737">
    <property type="term" value="C:cytoplasm"/>
    <property type="evidence" value="ECO:0007669"/>
    <property type="project" value="TreeGrafter"/>
</dbReference>
<evidence type="ECO:0000313" key="6">
    <source>
        <dbReference type="EMBL" id="ABA55831.1"/>
    </source>
</evidence>
<feature type="domain" description="NAD-dependent epimerase/dehydratase" evidence="5">
    <location>
        <begin position="44"/>
        <end position="286"/>
    </location>
</feature>
<dbReference type="GO" id="GO:0070403">
    <property type="term" value="F:NAD+ binding"/>
    <property type="evidence" value="ECO:0007669"/>
    <property type="project" value="InterPro"/>
</dbReference>
<protein>
    <submittedName>
        <fullName evidence="6">dTDP-glucose 4-6-dehydratase</fullName>
    </submittedName>
</protein>
<keyword evidence="4" id="KW-0456">Lyase</keyword>
<evidence type="ECO:0000256" key="2">
    <source>
        <dbReference type="ARBA" id="ARBA00022793"/>
    </source>
</evidence>
<comment type="cofactor">
    <cofactor evidence="1">
        <name>NAD(+)</name>
        <dbReference type="ChEBI" id="CHEBI:57540"/>
    </cofactor>
</comment>
<dbReference type="InterPro" id="IPR044516">
    <property type="entry name" value="UXS-like"/>
</dbReference>
<dbReference type="Pfam" id="PF01370">
    <property type="entry name" value="Epimerase"/>
    <property type="match status" value="1"/>
</dbReference>
<dbReference type="SUPFAM" id="SSF51735">
    <property type="entry name" value="NAD(P)-binding Rossmann-fold domains"/>
    <property type="match status" value="1"/>
</dbReference>
<evidence type="ECO:0000259" key="5">
    <source>
        <dbReference type="Pfam" id="PF01370"/>
    </source>
</evidence>